<name>A0A0F9HTE6_9ZZZZ</name>
<dbReference type="Pfam" id="PF01855">
    <property type="entry name" value="POR_N"/>
    <property type="match status" value="1"/>
</dbReference>
<dbReference type="InterPro" id="IPR019752">
    <property type="entry name" value="Pyrv/ketoisovalerate_OxRed_cat"/>
</dbReference>
<dbReference type="PANTHER" id="PTHR32154:SF20">
    <property type="entry name" value="2-OXOGLUTARATE OXIDOREDUCTASE SUBUNIT KORA"/>
    <property type="match status" value="1"/>
</dbReference>
<keyword evidence="1" id="KW-0560">Oxidoreductase</keyword>
<dbReference type="SUPFAM" id="SSF53323">
    <property type="entry name" value="Pyruvate-ferredoxin oxidoreductase, PFOR, domain III"/>
    <property type="match status" value="1"/>
</dbReference>
<dbReference type="InterPro" id="IPR029061">
    <property type="entry name" value="THDP-binding"/>
</dbReference>
<comment type="caution">
    <text evidence="4">The sequence shown here is derived from an EMBL/GenBank/DDBJ whole genome shotgun (WGS) entry which is preliminary data.</text>
</comment>
<feature type="domain" description="Pyruvate/ketoisovalerate oxidoreductase catalytic" evidence="2">
    <location>
        <begin position="13"/>
        <end position="165"/>
    </location>
</feature>
<feature type="domain" description="Pyruvate flavodoxin/ferredoxin oxidoreductase pyrimidine binding" evidence="3">
    <location>
        <begin position="197"/>
        <end position="286"/>
    </location>
</feature>
<evidence type="ECO:0000259" key="3">
    <source>
        <dbReference type="Pfam" id="PF01855"/>
    </source>
</evidence>
<feature type="non-terminal residue" evidence="4">
    <location>
        <position position="287"/>
    </location>
</feature>
<dbReference type="GO" id="GO:0006979">
    <property type="term" value="P:response to oxidative stress"/>
    <property type="evidence" value="ECO:0007669"/>
    <property type="project" value="TreeGrafter"/>
</dbReference>
<dbReference type="SUPFAM" id="SSF52518">
    <property type="entry name" value="Thiamin diphosphate-binding fold (THDP-binding)"/>
    <property type="match status" value="1"/>
</dbReference>
<protein>
    <recommendedName>
        <fullName evidence="5">Pyruvate flavodoxin/ferredoxin oxidoreductase pyrimidine binding domain-containing protein</fullName>
    </recommendedName>
</protein>
<gene>
    <name evidence="4" type="ORF">LCGC14_1744330</name>
</gene>
<dbReference type="InterPro" id="IPR002880">
    <property type="entry name" value="Pyrv_Fd/Flavodoxin_OxRdtase_N"/>
</dbReference>
<dbReference type="Gene3D" id="3.40.920.10">
    <property type="entry name" value="Pyruvate-ferredoxin oxidoreductase, PFOR, domain III"/>
    <property type="match status" value="1"/>
</dbReference>
<evidence type="ECO:0000256" key="1">
    <source>
        <dbReference type="ARBA" id="ARBA00023002"/>
    </source>
</evidence>
<reference evidence="4" key="1">
    <citation type="journal article" date="2015" name="Nature">
        <title>Complex archaea that bridge the gap between prokaryotes and eukaryotes.</title>
        <authorList>
            <person name="Spang A."/>
            <person name="Saw J.H."/>
            <person name="Jorgensen S.L."/>
            <person name="Zaremba-Niedzwiedzka K."/>
            <person name="Martijn J."/>
            <person name="Lind A.E."/>
            <person name="van Eijk R."/>
            <person name="Schleper C."/>
            <person name="Guy L."/>
            <person name="Ettema T.J."/>
        </authorList>
    </citation>
    <scope>NUCLEOTIDE SEQUENCE</scope>
</reference>
<dbReference type="InterPro" id="IPR002869">
    <property type="entry name" value="Pyrv_flavodox_OxRed_cen"/>
</dbReference>
<organism evidence="4">
    <name type="scientific">marine sediment metagenome</name>
    <dbReference type="NCBI Taxonomy" id="412755"/>
    <lineage>
        <taxon>unclassified sequences</taxon>
        <taxon>metagenomes</taxon>
        <taxon>ecological metagenomes</taxon>
    </lineage>
</organism>
<dbReference type="CDD" id="cd07034">
    <property type="entry name" value="TPP_PYR_PFOR_IOR-alpha_like"/>
    <property type="match status" value="1"/>
</dbReference>
<evidence type="ECO:0008006" key="5">
    <source>
        <dbReference type="Google" id="ProtNLM"/>
    </source>
</evidence>
<dbReference type="InterPro" id="IPR050722">
    <property type="entry name" value="Pyruvate:ferred/Flavod_OxRd"/>
</dbReference>
<evidence type="ECO:0000313" key="4">
    <source>
        <dbReference type="EMBL" id="KKM06407.1"/>
    </source>
</evidence>
<sequence>MDDVFTFLVGGKAGEGVKKAGSVAAHIFSSIGRQVFQMDDYMSLIRGGHNFSVVSTSTRWISSHYMKANLVVNFDKRSCENHMNNIAKNGIIVYNSDEQVDVDGIGVPLTTEAEKYPMKRLMYGVGAIAVLSSVIGFEKKELNEIIQKQYPRGIEDNISFANTIYDLVKSDCENKFPLERGDKERKIITGNESICLGAIAGGLDTYYAYPMTPASSILHFLARQAENFGLAVVHAESEIAVINMALGSAFTGAKSMVGTSGGGFALMVEGFSLAGITETPILVVLSQ</sequence>
<dbReference type="GO" id="GO:0016903">
    <property type="term" value="F:oxidoreductase activity, acting on the aldehyde or oxo group of donors"/>
    <property type="evidence" value="ECO:0007669"/>
    <property type="project" value="InterPro"/>
</dbReference>
<dbReference type="PANTHER" id="PTHR32154">
    <property type="entry name" value="PYRUVATE-FLAVODOXIN OXIDOREDUCTASE-RELATED"/>
    <property type="match status" value="1"/>
</dbReference>
<evidence type="ECO:0000259" key="2">
    <source>
        <dbReference type="Pfam" id="PF01558"/>
    </source>
</evidence>
<accession>A0A0F9HTE6</accession>
<proteinExistence type="predicted"/>
<dbReference type="Pfam" id="PF01558">
    <property type="entry name" value="POR"/>
    <property type="match status" value="1"/>
</dbReference>
<dbReference type="AlphaFoldDB" id="A0A0F9HTE6"/>
<dbReference type="Gene3D" id="3.40.50.970">
    <property type="match status" value="1"/>
</dbReference>
<dbReference type="EMBL" id="LAZR01016001">
    <property type="protein sequence ID" value="KKM06407.1"/>
    <property type="molecule type" value="Genomic_DNA"/>
</dbReference>